<dbReference type="STRING" id="640948.SAMN05216238_11464"/>
<dbReference type="SUPFAM" id="SSF53850">
    <property type="entry name" value="Periplasmic binding protein-like II"/>
    <property type="match status" value="1"/>
</dbReference>
<protein>
    <submittedName>
        <fullName evidence="4">TRAP-type C4-dicarboxylate transport system, substrate-binding protein</fullName>
    </submittedName>
</protein>
<dbReference type="EMBL" id="FOMR01000014">
    <property type="protein sequence ID" value="SFE38692.1"/>
    <property type="molecule type" value="Genomic_DNA"/>
</dbReference>
<keyword evidence="5" id="KW-1185">Reference proteome</keyword>
<reference evidence="5" key="1">
    <citation type="submission" date="2016-10" db="EMBL/GenBank/DDBJ databases">
        <authorList>
            <person name="Varghese N."/>
            <person name="Submissions S."/>
        </authorList>
    </citation>
    <scope>NUCLEOTIDE SEQUENCE [LARGE SCALE GENOMIC DNA]</scope>
    <source>
        <strain evidence="5">DSM 22530</strain>
    </source>
</reference>
<dbReference type="InterPro" id="IPR038404">
    <property type="entry name" value="TRAP_DctP_sf"/>
</dbReference>
<dbReference type="Pfam" id="PF03480">
    <property type="entry name" value="DctP"/>
    <property type="match status" value="1"/>
</dbReference>
<evidence type="ECO:0000256" key="1">
    <source>
        <dbReference type="ARBA" id="ARBA00022729"/>
    </source>
</evidence>
<sequence length="339" mass="37910">MKKTKGLLFVILIFAGLTLSACGDDGTAESASDEDEGKTYEFKMSYVTQTGHIWHKFAEKFAEELDAKSDGRMTLDLYPAAQLGPEADMVQQLESGSLDFAVLTVPYLSTRFPELDAWNMPFLFEDLEASLAAQDTEPAQDMLGLLEEQGLRGMDYFFAANHNLLVNGDPITSLDDVDGRKLRFTGGESVLDFWEGLGASPIAMGLPEVYNAMQTGVIEGVSVDTNPMLSEKYHEIGENYVLTNHMAFGGIVTGSQSNYENMPKGDQEILNEALSEAVQWGEEKIVADEDDNLKELEDLVNVIELKNREEFIEEAEKMYEKYSEKNELIKKFIEEVREQ</sequence>
<dbReference type="Proteomes" id="UP000199474">
    <property type="component" value="Unassembled WGS sequence"/>
</dbReference>
<dbReference type="PANTHER" id="PTHR33376">
    <property type="match status" value="1"/>
</dbReference>
<dbReference type="PROSITE" id="PS51257">
    <property type="entry name" value="PROKAR_LIPOPROTEIN"/>
    <property type="match status" value="1"/>
</dbReference>
<dbReference type="PANTHER" id="PTHR33376:SF4">
    <property type="entry name" value="SIALIC ACID-BINDING PERIPLASMIC PROTEIN SIAP"/>
    <property type="match status" value="1"/>
</dbReference>
<feature type="chain" id="PRO_5039296019" evidence="3">
    <location>
        <begin position="24"/>
        <end position="339"/>
    </location>
</feature>
<evidence type="ECO:0000313" key="4">
    <source>
        <dbReference type="EMBL" id="SFE38692.1"/>
    </source>
</evidence>
<gene>
    <name evidence="4" type="ORF">SAMN05216238_11464</name>
</gene>
<name>A0A1I2A405_9BACI</name>
<accession>A0A1I2A405</accession>
<dbReference type="AlphaFoldDB" id="A0A1I2A405"/>
<dbReference type="CDD" id="cd13603">
    <property type="entry name" value="PBP2_TRAP_Siap_TeaA_like"/>
    <property type="match status" value="1"/>
</dbReference>
<dbReference type="GO" id="GO:0055085">
    <property type="term" value="P:transmembrane transport"/>
    <property type="evidence" value="ECO:0007669"/>
    <property type="project" value="InterPro"/>
</dbReference>
<dbReference type="RefSeq" id="WP_090087184.1">
    <property type="nucleotide sequence ID" value="NZ_FOMR01000014.1"/>
</dbReference>
<feature type="signal peptide" evidence="3">
    <location>
        <begin position="1"/>
        <end position="23"/>
    </location>
</feature>
<dbReference type="NCBIfam" id="NF037995">
    <property type="entry name" value="TRAP_S1"/>
    <property type="match status" value="1"/>
</dbReference>
<evidence type="ECO:0000256" key="2">
    <source>
        <dbReference type="SAM" id="Coils"/>
    </source>
</evidence>
<dbReference type="InterPro" id="IPR018389">
    <property type="entry name" value="DctP_fam"/>
</dbReference>
<dbReference type="OrthoDB" id="9776801at2"/>
<keyword evidence="2" id="KW-0175">Coiled coil</keyword>
<organism evidence="4 5">
    <name type="scientific">Lentibacillus persicus</name>
    <dbReference type="NCBI Taxonomy" id="640948"/>
    <lineage>
        <taxon>Bacteria</taxon>
        <taxon>Bacillati</taxon>
        <taxon>Bacillota</taxon>
        <taxon>Bacilli</taxon>
        <taxon>Bacillales</taxon>
        <taxon>Bacillaceae</taxon>
        <taxon>Lentibacillus</taxon>
    </lineage>
</organism>
<evidence type="ECO:0000256" key="3">
    <source>
        <dbReference type="SAM" id="SignalP"/>
    </source>
</evidence>
<proteinExistence type="predicted"/>
<evidence type="ECO:0000313" key="5">
    <source>
        <dbReference type="Proteomes" id="UP000199474"/>
    </source>
</evidence>
<feature type="coiled-coil region" evidence="2">
    <location>
        <begin position="286"/>
        <end position="325"/>
    </location>
</feature>
<dbReference type="Gene3D" id="3.40.190.170">
    <property type="entry name" value="Bacterial extracellular solute-binding protein, family 7"/>
    <property type="match status" value="1"/>
</dbReference>
<keyword evidence="1 3" id="KW-0732">Signal</keyword>